<gene>
    <name evidence="2" type="ORF">SEMRO_1027_G233060.1</name>
</gene>
<accession>A0A9N8EJD8</accession>
<proteinExistence type="predicted"/>
<feature type="transmembrane region" description="Helical" evidence="1">
    <location>
        <begin position="411"/>
        <end position="431"/>
    </location>
</feature>
<dbReference type="AlphaFoldDB" id="A0A9N8EJD8"/>
<dbReference type="Proteomes" id="UP001153069">
    <property type="component" value="Unassembled WGS sequence"/>
</dbReference>
<feature type="transmembrane region" description="Helical" evidence="1">
    <location>
        <begin position="487"/>
        <end position="509"/>
    </location>
</feature>
<dbReference type="EMBL" id="CAICTM010001025">
    <property type="protein sequence ID" value="CAB9519575.1"/>
    <property type="molecule type" value="Genomic_DNA"/>
</dbReference>
<sequence length="522" mass="57311">MMKVKAAAVSPTTRTNAGNELLDTPGVYCNPSNSFDRTGSLFNLSELGQLSPREIDARIIDVNEDEEQGFEAVLDPSRFAKFQDISLTASSHTQEDDNVTLYGKEKLQRIVDDEKINSINKRDLVFKLLETMSIKTFIVVSGSEDNTAELLQRVRDVIDFIAILRRTRAKRTLKCCILFQDFDGLLYNLVLPTEAIGTHQTWHSNMNEFSGVVAVSALSVLSRVCPCLIAGQMGSVQPAYWGFMLALLVSEEMSLSFLNSSLLIQGMPSISSYVMINGEGYDWIHKLPIACFVAAGAVQGSLQRAFGIIGVSLTFVAILANLGSRAWHFLQFRKVSFGGPLAPLFAYIISVLAGLCFPHMGGCRKIEEGDEVAAEAVLKSAFGACALFLLSDLDSIQRLLLGGTEKCDQTILNIAMGSWIGLTLLVNLFLATKLQLPSASKENHHDLVLTEDPRSPVGYRVPAFPEFLIDPIRAKKSISFLTLEQEMYFAVFVAMTMMGVIVSMAFTGWSKTAEEALIGILK</sequence>
<organism evidence="2 3">
    <name type="scientific">Seminavis robusta</name>
    <dbReference type="NCBI Taxonomy" id="568900"/>
    <lineage>
        <taxon>Eukaryota</taxon>
        <taxon>Sar</taxon>
        <taxon>Stramenopiles</taxon>
        <taxon>Ochrophyta</taxon>
        <taxon>Bacillariophyta</taxon>
        <taxon>Bacillariophyceae</taxon>
        <taxon>Bacillariophycidae</taxon>
        <taxon>Naviculales</taxon>
        <taxon>Naviculaceae</taxon>
        <taxon>Seminavis</taxon>
    </lineage>
</organism>
<keyword evidence="1" id="KW-1133">Transmembrane helix</keyword>
<name>A0A9N8EJD8_9STRA</name>
<reference evidence="2" key="1">
    <citation type="submission" date="2020-06" db="EMBL/GenBank/DDBJ databases">
        <authorList>
            <consortium name="Plant Systems Biology data submission"/>
        </authorList>
    </citation>
    <scope>NUCLEOTIDE SEQUENCE</scope>
    <source>
        <strain evidence="2">D6</strain>
    </source>
</reference>
<comment type="caution">
    <text evidence="2">The sequence shown here is derived from an EMBL/GenBank/DDBJ whole genome shotgun (WGS) entry which is preliminary data.</text>
</comment>
<protein>
    <submittedName>
        <fullName evidence="2">Uncharacterized protein</fullName>
    </submittedName>
</protein>
<dbReference type="OrthoDB" id="41248at2759"/>
<evidence type="ECO:0000313" key="3">
    <source>
        <dbReference type="Proteomes" id="UP001153069"/>
    </source>
</evidence>
<feature type="transmembrane region" description="Helical" evidence="1">
    <location>
        <begin position="305"/>
        <end position="323"/>
    </location>
</feature>
<keyword evidence="1" id="KW-0472">Membrane</keyword>
<keyword evidence="1" id="KW-0812">Transmembrane</keyword>
<keyword evidence="3" id="KW-1185">Reference proteome</keyword>
<feature type="transmembrane region" description="Helical" evidence="1">
    <location>
        <begin position="335"/>
        <end position="360"/>
    </location>
</feature>
<evidence type="ECO:0000256" key="1">
    <source>
        <dbReference type="SAM" id="Phobius"/>
    </source>
</evidence>
<evidence type="ECO:0000313" key="2">
    <source>
        <dbReference type="EMBL" id="CAB9519575.1"/>
    </source>
</evidence>